<dbReference type="EMBL" id="SOHA01000005">
    <property type="protein sequence ID" value="TFD32985.1"/>
    <property type="molecule type" value="Genomic_DNA"/>
</dbReference>
<keyword evidence="6" id="KW-0489">Methyltransferase</keyword>
<dbReference type="GO" id="GO:0012505">
    <property type="term" value="C:endomembrane system"/>
    <property type="evidence" value="ECO:0007669"/>
    <property type="project" value="UniProtKB-SubCell"/>
</dbReference>
<evidence type="ECO:0000256" key="4">
    <source>
        <dbReference type="ARBA" id="ARBA00023136"/>
    </source>
</evidence>
<keyword evidence="4 5" id="KW-0472">Membrane</keyword>
<sequence>MKRALAVALVSAQFVLLLALAFLPHSTLWPVSPGVVVVTILLALAGAVIAVLGVLGLGPALTASPIPREHAPLVTGGVYGLVRSPIYTGLMTGGLGLALIGASALHILTWLALVLLLAGKARWEERMLVSEHPDYADYGARVGRFLPGIGRLKS</sequence>
<gene>
    <name evidence="6" type="ORF">E3T49_01390</name>
</gene>
<keyword evidence="2 5" id="KW-0812">Transmembrane</keyword>
<comment type="caution">
    <text evidence="6">The sequence shown here is derived from an EMBL/GenBank/DDBJ whole genome shotgun (WGS) entry which is preliminary data.</text>
</comment>
<reference evidence="6 7" key="1">
    <citation type="submission" date="2019-03" db="EMBL/GenBank/DDBJ databases">
        <title>Genomics of glacier-inhabiting Cryobacterium strains.</title>
        <authorList>
            <person name="Liu Q."/>
            <person name="Xin Y.-H."/>
        </authorList>
    </citation>
    <scope>NUCLEOTIDE SEQUENCE [LARGE SCALE GENOMIC DNA]</scope>
    <source>
        <strain evidence="6 7">TMT1-51</strain>
    </source>
</reference>
<accession>A0A4Y8JWL3</accession>
<evidence type="ECO:0000256" key="5">
    <source>
        <dbReference type="SAM" id="Phobius"/>
    </source>
</evidence>
<keyword evidence="6" id="KW-0808">Transferase</keyword>
<evidence type="ECO:0000256" key="1">
    <source>
        <dbReference type="ARBA" id="ARBA00004127"/>
    </source>
</evidence>
<feature type="transmembrane region" description="Helical" evidence="5">
    <location>
        <begin position="96"/>
        <end position="118"/>
    </location>
</feature>
<dbReference type="PANTHER" id="PTHR43847">
    <property type="entry name" value="BLL3993 PROTEIN"/>
    <property type="match status" value="1"/>
</dbReference>
<dbReference type="GO" id="GO:0008168">
    <property type="term" value="F:methyltransferase activity"/>
    <property type="evidence" value="ECO:0007669"/>
    <property type="project" value="UniProtKB-KW"/>
</dbReference>
<dbReference type="RefSeq" id="WP_134422791.1">
    <property type="nucleotide sequence ID" value="NZ_SOHA01000005.1"/>
</dbReference>
<keyword evidence="3 5" id="KW-1133">Transmembrane helix</keyword>
<evidence type="ECO:0000256" key="2">
    <source>
        <dbReference type="ARBA" id="ARBA00022692"/>
    </source>
</evidence>
<dbReference type="GO" id="GO:0032259">
    <property type="term" value="P:methylation"/>
    <property type="evidence" value="ECO:0007669"/>
    <property type="project" value="UniProtKB-KW"/>
</dbReference>
<dbReference type="PANTHER" id="PTHR43847:SF1">
    <property type="entry name" value="BLL3993 PROTEIN"/>
    <property type="match status" value="1"/>
</dbReference>
<proteinExistence type="predicted"/>
<keyword evidence="7" id="KW-1185">Reference proteome</keyword>
<dbReference type="InterPro" id="IPR007318">
    <property type="entry name" value="Phopholipid_MeTrfase"/>
</dbReference>
<dbReference type="AlphaFoldDB" id="A0A4Y8JWL3"/>
<feature type="transmembrane region" description="Helical" evidence="5">
    <location>
        <begin position="31"/>
        <end position="58"/>
    </location>
</feature>
<protein>
    <submittedName>
        <fullName evidence="6">Isoprenylcysteine carboxylmethyltransferase family protein</fullName>
    </submittedName>
</protein>
<comment type="subcellular location">
    <subcellularLocation>
        <location evidence="1">Endomembrane system</location>
        <topology evidence="1">Multi-pass membrane protein</topology>
    </subcellularLocation>
</comment>
<dbReference type="InterPro" id="IPR052527">
    <property type="entry name" value="Metal_cation-efflux_comp"/>
</dbReference>
<evidence type="ECO:0000313" key="7">
    <source>
        <dbReference type="Proteomes" id="UP000297472"/>
    </source>
</evidence>
<dbReference type="OrthoDB" id="941586at2"/>
<evidence type="ECO:0000313" key="6">
    <source>
        <dbReference type="EMBL" id="TFD32985.1"/>
    </source>
</evidence>
<organism evidence="6 7">
    <name type="scientific">Cryobacterium cryoconiti</name>
    <dbReference type="NCBI Taxonomy" id="1259239"/>
    <lineage>
        <taxon>Bacteria</taxon>
        <taxon>Bacillati</taxon>
        <taxon>Actinomycetota</taxon>
        <taxon>Actinomycetes</taxon>
        <taxon>Micrococcales</taxon>
        <taxon>Microbacteriaceae</taxon>
        <taxon>Cryobacterium</taxon>
    </lineage>
</organism>
<dbReference type="Pfam" id="PF04191">
    <property type="entry name" value="PEMT"/>
    <property type="match status" value="1"/>
</dbReference>
<name>A0A4Y8JWL3_9MICO</name>
<evidence type="ECO:0000256" key="3">
    <source>
        <dbReference type="ARBA" id="ARBA00022989"/>
    </source>
</evidence>
<dbReference type="Proteomes" id="UP000297472">
    <property type="component" value="Unassembled WGS sequence"/>
</dbReference>
<dbReference type="Gene3D" id="1.20.120.1630">
    <property type="match status" value="1"/>
</dbReference>